<evidence type="ECO:0000256" key="1">
    <source>
        <dbReference type="SAM" id="Phobius"/>
    </source>
</evidence>
<accession>A0A2M7RAB0</accession>
<dbReference type="Pfam" id="PF07963">
    <property type="entry name" value="N_methyl"/>
    <property type="match status" value="1"/>
</dbReference>
<comment type="caution">
    <text evidence="2">The sequence shown here is derived from an EMBL/GenBank/DDBJ whole genome shotgun (WGS) entry which is preliminary data.</text>
</comment>
<feature type="non-terminal residue" evidence="2">
    <location>
        <position position="23"/>
    </location>
</feature>
<evidence type="ECO:0000313" key="2">
    <source>
        <dbReference type="EMBL" id="PIY93584.1"/>
    </source>
</evidence>
<feature type="transmembrane region" description="Helical" evidence="1">
    <location>
        <begin position="6"/>
        <end position="22"/>
    </location>
</feature>
<gene>
    <name evidence="2" type="ORF">COY69_00905</name>
</gene>
<dbReference type="InterPro" id="IPR012902">
    <property type="entry name" value="N_methyl_site"/>
</dbReference>
<reference evidence="3" key="1">
    <citation type="submission" date="2017-09" db="EMBL/GenBank/DDBJ databases">
        <title>Depth-based differentiation of microbial function through sediment-hosted aquifers and enrichment of novel symbionts in the deep terrestrial subsurface.</title>
        <authorList>
            <person name="Probst A.J."/>
            <person name="Ladd B."/>
            <person name="Jarett J.K."/>
            <person name="Geller-Mcgrath D.E."/>
            <person name="Sieber C.M.K."/>
            <person name="Emerson J.B."/>
            <person name="Anantharaman K."/>
            <person name="Thomas B.C."/>
            <person name="Malmstrom R."/>
            <person name="Stieglmeier M."/>
            <person name="Klingl A."/>
            <person name="Woyke T."/>
            <person name="Ryan C.M."/>
            <person name="Banfield J.F."/>
        </authorList>
    </citation>
    <scope>NUCLEOTIDE SEQUENCE [LARGE SCALE GENOMIC DNA]</scope>
</reference>
<keyword evidence="1" id="KW-0812">Transmembrane</keyword>
<dbReference type="SUPFAM" id="SSF54523">
    <property type="entry name" value="Pili subunits"/>
    <property type="match status" value="1"/>
</dbReference>
<dbReference type="EMBL" id="PFMA01000024">
    <property type="protein sequence ID" value="PIY93584.1"/>
    <property type="molecule type" value="Genomic_DNA"/>
</dbReference>
<evidence type="ECO:0000313" key="3">
    <source>
        <dbReference type="Proteomes" id="UP000229449"/>
    </source>
</evidence>
<dbReference type="NCBIfam" id="TIGR02532">
    <property type="entry name" value="IV_pilin_GFxxxE"/>
    <property type="match status" value="1"/>
</dbReference>
<keyword evidence="1" id="KW-1133">Transmembrane helix</keyword>
<dbReference type="InterPro" id="IPR045584">
    <property type="entry name" value="Pilin-like"/>
</dbReference>
<proteinExistence type="predicted"/>
<dbReference type="Proteomes" id="UP000229449">
    <property type="component" value="Unassembled WGS sequence"/>
</dbReference>
<dbReference type="AlphaFoldDB" id="A0A2M7RAB0"/>
<organism evidence="2 3">
    <name type="scientific">Candidatus Magasanikbacteria bacterium CG_4_10_14_0_8_um_filter_32_14</name>
    <dbReference type="NCBI Taxonomy" id="1974640"/>
    <lineage>
        <taxon>Bacteria</taxon>
        <taxon>Candidatus Magasanikiibacteriota</taxon>
    </lineage>
</organism>
<keyword evidence="1" id="KW-0472">Membrane</keyword>
<protein>
    <submittedName>
        <fullName evidence="2">Prepilin-type cleavage/methylation domain-containing protein</fullName>
    </submittedName>
</protein>
<dbReference type="Gene3D" id="3.30.700.10">
    <property type="entry name" value="Glycoprotein, Type 4 Pilin"/>
    <property type="match status" value="1"/>
</dbReference>
<sequence length="23" mass="2473">MNKKGFTLIELLVVIAIIGVLST</sequence>
<name>A0A2M7RAB0_9BACT</name>